<gene>
    <name evidence="8" type="ORF">SAMN02746041_00876</name>
</gene>
<dbReference type="PANTHER" id="PTHR32322:SF2">
    <property type="entry name" value="EAMA DOMAIN-CONTAINING PROTEIN"/>
    <property type="match status" value="1"/>
</dbReference>
<dbReference type="RefSeq" id="WP_084056657.1">
    <property type="nucleotide sequence ID" value="NZ_FWXF01000003.1"/>
</dbReference>
<evidence type="ECO:0000256" key="2">
    <source>
        <dbReference type="ARBA" id="ARBA00007362"/>
    </source>
</evidence>
<feature type="domain" description="EamA" evidence="7">
    <location>
        <begin position="153"/>
        <end position="286"/>
    </location>
</feature>
<evidence type="ECO:0000256" key="1">
    <source>
        <dbReference type="ARBA" id="ARBA00004141"/>
    </source>
</evidence>
<proteinExistence type="inferred from homology"/>
<dbReference type="SUPFAM" id="SSF103481">
    <property type="entry name" value="Multidrug resistance efflux transporter EmrE"/>
    <property type="match status" value="2"/>
</dbReference>
<keyword evidence="5 6" id="KW-0472">Membrane</keyword>
<feature type="transmembrane region" description="Helical" evidence="6">
    <location>
        <begin position="155"/>
        <end position="175"/>
    </location>
</feature>
<feature type="transmembrane region" description="Helical" evidence="6">
    <location>
        <begin position="181"/>
        <end position="200"/>
    </location>
</feature>
<dbReference type="PANTHER" id="PTHR32322">
    <property type="entry name" value="INNER MEMBRANE TRANSPORTER"/>
    <property type="match status" value="1"/>
</dbReference>
<feature type="transmembrane region" description="Helical" evidence="6">
    <location>
        <begin position="92"/>
        <end position="111"/>
    </location>
</feature>
<comment type="similarity">
    <text evidence="2">Belongs to the EamA transporter family.</text>
</comment>
<dbReference type="InterPro" id="IPR050638">
    <property type="entry name" value="AA-Vitamin_Transporters"/>
</dbReference>
<feature type="transmembrane region" description="Helical" evidence="6">
    <location>
        <begin position="244"/>
        <end position="264"/>
    </location>
</feature>
<keyword evidence="4 6" id="KW-1133">Transmembrane helix</keyword>
<sequence>MKWVVLSLLTAAASASTDAWTKKFFGRRSAMEMAVFPLAYSLPLFLGTLPFVTVPPLDTVFWWSFAASIPLNCVAFYLYMAAIRQSPLSLTLPFLSLTPVFMIVTGFLVLGEVPSPVAVGGMLAVVGGGYLLNAPSIRRGLLGPLAAVRRERGTLLMISVACIYSFSAVVGKKAILHSSPFFFGMFFFPLQNFLLLVWAFATKSVDRRLLVSRNAVTKGVLVGLFYYCHVLCHVWAISLTQASYMIALKRLSVLFGLVYGALLFREEHLRWRFAGAGAMVAGAAAIALAGGH</sequence>
<protein>
    <submittedName>
        <fullName evidence="8">EamA-like transporter family protein</fullName>
    </submittedName>
</protein>
<dbReference type="Proteomes" id="UP000192783">
    <property type="component" value="Unassembled WGS sequence"/>
</dbReference>
<accession>A0A1W1X8R1</accession>
<feature type="transmembrane region" description="Helical" evidence="6">
    <location>
        <begin position="271"/>
        <end position="290"/>
    </location>
</feature>
<reference evidence="8 9" key="1">
    <citation type="submission" date="2017-04" db="EMBL/GenBank/DDBJ databases">
        <authorList>
            <person name="Afonso C.L."/>
            <person name="Miller P.J."/>
            <person name="Scott M.A."/>
            <person name="Spackman E."/>
            <person name="Goraichik I."/>
            <person name="Dimitrov K.M."/>
            <person name="Suarez D.L."/>
            <person name="Swayne D.E."/>
        </authorList>
    </citation>
    <scope>NUCLEOTIDE SEQUENCE [LARGE SCALE GENOMIC DNA]</scope>
    <source>
        <strain evidence="8 9">DSM 13146</strain>
    </source>
</reference>
<evidence type="ECO:0000313" key="8">
    <source>
        <dbReference type="EMBL" id="SMC20326.1"/>
    </source>
</evidence>
<evidence type="ECO:0000259" key="7">
    <source>
        <dbReference type="Pfam" id="PF00892"/>
    </source>
</evidence>
<dbReference type="AlphaFoldDB" id="A0A1W1X8R1"/>
<dbReference type="GO" id="GO:0016020">
    <property type="term" value="C:membrane"/>
    <property type="evidence" value="ECO:0007669"/>
    <property type="project" value="UniProtKB-SubCell"/>
</dbReference>
<evidence type="ECO:0000256" key="4">
    <source>
        <dbReference type="ARBA" id="ARBA00022989"/>
    </source>
</evidence>
<dbReference type="InterPro" id="IPR000620">
    <property type="entry name" value="EamA_dom"/>
</dbReference>
<evidence type="ECO:0000256" key="3">
    <source>
        <dbReference type="ARBA" id="ARBA00022692"/>
    </source>
</evidence>
<dbReference type="Pfam" id="PF00892">
    <property type="entry name" value="EamA"/>
    <property type="match status" value="2"/>
</dbReference>
<name>A0A1W1X8R1_9BACT</name>
<comment type="subcellular location">
    <subcellularLocation>
        <location evidence="1">Membrane</location>
        <topology evidence="1">Multi-pass membrane protein</topology>
    </subcellularLocation>
</comment>
<evidence type="ECO:0000256" key="5">
    <source>
        <dbReference type="ARBA" id="ARBA00023136"/>
    </source>
</evidence>
<dbReference type="InterPro" id="IPR037185">
    <property type="entry name" value="EmrE-like"/>
</dbReference>
<dbReference type="Gene3D" id="1.10.3730.20">
    <property type="match status" value="1"/>
</dbReference>
<feature type="transmembrane region" description="Helical" evidence="6">
    <location>
        <begin position="220"/>
        <end position="238"/>
    </location>
</feature>
<feature type="transmembrane region" description="Helical" evidence="6">
    <location>
        <begin position="60"/>
        <end position="80"/>
    </location>
</feature>
<dbReference type="EMBL" id="FWXF01000003">
    <property type="protein sequence ID" value="SMC20326.1"/>
    <property type="molecule type" value="Genomic_DNA"/>
</dbReference>
<keyword evidence="9" id="KW-1185">Reference proteome</keyword>
<evidence type="ECO:0000256" key="6">
    <source>
        <dbReference type="SAM" id="Phobius"/>
    </source>
</evidence>
<keyword evidence="3 6" id="KW-0812">Transmembrane</keyword>
<dbReference type="OrthoDB" id="5762785at2"/>
<organism evidence="8 9">
    <name type="scientific">Desulfacinum hydrothermale DSM 13146</name>
    <dbReference type="NCBI Taxonomy" id="1121390"/>
    <lineage>
        <taxon>Bacteria</taxon>
        <taxon>Pseudomonadati</taxon>
        <taxon>Thermodesulfobacteriota</taxon>
        <taxon>Syntrophobacteria</taxon>
        <taxon>Syntrophobacterales</taxon>
        <taxon>Syntrophobacteraceae</taxon>
        <taxon>Desulfacinum</taxon>
    </lineage>
</organism>
<feature type="domain" description="EamA" evidence="7">
    <location>
        <begin position="2"/>
        <end position="133"/>
    </location>
</feature>
<evidence type="ECO:0000313" key="9">
    <source>
        <dbReference type="Proteomes" id="UP000192783"/>
    </source>
</evidence>
<dbReference type="STRING" id="1121390.SAMN02746041_00876"/>
<feature type="transmembrane region" description="Helical" evidence="6">
    <location>
        <begin position="117"/>
        <end position="134"/>
    </location>
</feature>